<keyword evidence="4" id="KW-1185">Reference proteome</keyword>
<feature type="transmembrane region" description="Helical" evidence="2">
    <location>
        <begin position="53"/>
        <end position="75"/>
    </location>
</feature>
<evidence type="ECO:0000313" key="4">
    <source>
        <dbReference type="Proteomes" id="UP000317730"/>
    </source>
</evidence>
<reference evidence="3 4" key="1">
    <citation type="submission" date="2019-06" db="EMBL/GenBank/DDBJ databases">
        <title>Whole genome shotgun sequence of Acetobacter peroxydans NBRC 13755.</title>
        <authorList>
            <person name="Hosoyama A."/>
            <person name="Uohara A."/>
            <person name="Ohji S."/>
            <person name="Ichikawa N."/>
        </authorList>
    </citation>
    <scope>NUCLEOTIDE SEQUENCE [LARGE SCALE GENOMIC DNA]</scope>
    <source>
        <strain evidence="3 4">NBRC 13755</strain>
    </source>
</reference>
<accession>A0A4Y3TV05</accession>
<comment type="caution">
    <text evidence="3">The sequence shown here is derived from an EMBL/GenBank/DDBJ whole genome shotgun (WGS) entry which is preliminary data.</text>
</comment>
<dbReference type="Proteomes" id="UP000317730">
    <property type="component" value="Unassembled WGS sequence"/>
</dbReference>
<keyword evidence="2" id="KW-0812">Transmembrane</keyword>
<sequence length="137" mass="15301">MTSMPEAIPTPQTDPQQPNRSAFMRSALSPLLDSLTKMFVYLCFGIIELFLKAFFIFLFVNVCALSILFMGDYIFCNSAHAERFDTIARIIAAHMTMGNVLSFVVLYGVASLFRQNRAVLESVAAINIGKTRLHTPD</sequence>
<feature type="transmembrane region" description="Helical" evidence="2">
    <location>
        <begin position="87"/>
        <end position="110"/>
    </location>
</feature>
<feature type="region of interest" description="Disordered" evidence="1">
    <location>
        <begin position="1"/>
        <end position="20"/>
    </location>
</feature>
<evidence type="ECO:0000256" key="1">
    <source>
        <dbReference type="SAM" id="MobiDB-lite"/>
    </source>
</evidence>
<evidence type="ECO:0000256" key="2">
    <source>
        <dbReference type="SAM" id="Phobius"/>
    </source>
</evidence>
<organism evidence="3 4">
    <name type="scientific">Acetobacter peroxydans</name>
    <dbReference type="NCBI Taxonomy" id="104098"/>
    <lineage>
        <taxon>Bacteria</taxon>
        <taxon>Pseudomonadati</taxon>
        <taxon>Pseudomonadota</taxon>
        <taxon>Alphaproteobacteria</taxon>
        <taxon>Acetobacterales</taxon>
        <taxon>Acetobacteraceae</taxon>
        <taxon>Acetobacter</taxon>
    </lineage>
</organism>
<keyword evidence="2" id="KW-0472">Membrane</keyword>
<gene>
    <name evidence="3" type="ORF">APE01nite_20530</name>
</gene>
<feature type="compositionally biased region" description="Polar residues" evidence="1">
    <location>
        <begin position="10"/>
        <end position="20"/>
    </location>
</feature>
<dbReference type="RefSeq" id="WP_141377242.1">
    <property type="nucleotide sequence ID" value="NZ_BAPL01000002.1"/>
</dbReference>
<dbReference type="AlphaFoldDB" id="A0A4Y3TV05"/>
<dbReference type="EMBL" id="BJMV01000011">
    <property type="protein sequence ID" value="GEB86256.1"/>
    <property type="molecule type" value="Genomic_DNA"/>
</dbReference>
<proteinExistence type="predicted"/>
<evidence type="ECO:0000313" key="3">
    <source>
        <dbReference type="EMBL" id="GEB86256.1"/>
    </source>
</evidence>
<protein>
    <submittedName>
        <fullName evidence="3">Uncharacterized protein</fullName>
    </submittedName>
</protein>
<keyword evidence="2" id="KW-1133">Transmembrane helix</keyword>
<dbReference type="OrthoDB" id="9857567at2"/>
<name>A0A4Y3TV05_9PROT</name>